<keyword evidence="11" id="KW-1185">Reference proteome</keyword>
<dbReference type="GO" id="GO:0006493">
    <property type="term" value="P:protein O-linked glycosylation"/>
    <property type="evidence" value="ECO:0000318"/>
    <property type="project" value="GO_Central"/>
</dbReference>
<evidence type="ECO:0000256" key="4">
    <source>
        <dbReference type="ARBA" id="ARBA00022777"/>
    </source>
</evidence>
<accession>H2Y3N3</accession>
<dbReference type="PANTHER" id="PTHR22618">
    <property type="entry name" value="PROTEIN O-MANNOSE KINASE"/>
    <property type="match status" value="1"/>
</dbReference>
<keyword evidence="1" id="KW-0808">Transferase</keyword>
<evidence type="ECO:0000256" key="3">
    <source>
        <dbReference type="ARBA" id="ARBA00022741"/>
    </source>
</evidence>
<keyword evidence="6" id="KW-1133">Transmembrane helix</keyword>
<dbReference type="SUPFAM" id="SSF56112">
    <property type="entry name" value="Protein kinase-like (PK-like)"/>
    <property type="match status" value="1"/>
</dbReference>
<dbReference type="InParanoid" id="H2Y3N3"/>
<dbReference type="InterPro" id="IPR039318">
    <property type="entry name" value="POMK"/>
</dbReference>
<dbReference type="PROSITE" id="PS50011">
    <property type="entry name" value="PROTEIN_KINASE_DOM"/>
    <property type="match status" value="1"/>
</dbReference>
<evidence type="ECO:0000259" key="9">
    <source>
        <dbReference type="PROSITE" id="PS50011"/>
    </source>
</evidence>
<evidence type="ECO:0000256" key="8">
    <source>
        <dbReference type="ARBA" id="ARBA00037847"/>
    </source>
</evidence>
<dbReference type="STRING" id="7719.ENSCINP00000036518"/>
<evidence type="ECO:0000256" key="7">
    <source>
        <dbReference type="ARBA" id="ARBA00023136"/>
    </source>
</evidence>
<evidence type="ECO:0000256" key="1">
    <source>
        <dbReference type="ARBA" id="ARBA00022679"/>
    </source>
</evidence>
<protein>
    <recommendedName>
        <fullName evidence="9">Protein kinase domain-containing protein</fullName>
    </recommendedName>
</protein>
<reference evidence="10" key="2">
    <citation type="submission" date="2025-08" db="UniProtKB">
        <authorList>
            <consortium name="Ensembl"/>
        </authorList>
    </citation>
    <scope>IDENTIFICATION</scope>
</reference>
<dbReference type="PANTHER" id="PTHR22618:SF2">
    <property type="entry name" value="PROTEIN O-MANNOSE KINASE"/>
    <property type="match status" value="1"/>
</dbReference>
<dbReference type="GO" id="GO:0004672">
    <property type="term" value="F:protein kinase activity"/>
    <property type="evidence" value="ECO:0007669"/>
    <property type="project" value="InterPro"/>
</dbReference>
<dbReference type="Ensembl" id="ENSCINT00000032923.1">
    <property type="protein sequence ID" value="ENSCINP00000036518.1"/>
    <property type="gene ID" value="ENSCING00000021802.1"/>
</dbReference>
<dbReference type="InterPro" id="IPR000719">
    <property type="entry name" value="Prot_kinase_dom"/>
</dbReference>
<dbReference type="InterPro" id="IPR011009">
    <property type="entry name" value="Kinase-like_dom_sf"/>
</dbReference>
<evidence type="ECO:0000256" key="6">
    <source>
        <dbReference type="ARBA" id="ARBA00022989"/>
    </source>
</evidence>
<evidence type="ECO:0000256" key="5">
    <source>
        <dbReference type="ARBA" id="ARBA00022840"/>
    </source>
</evidence>
<keyword evidence="3" id="KW-0547">Nucleotide-binding</keyword>
<reference evidence="10" key="3">
    <citation type="submission" date="2025-09" db="UniProtKB">
        <authorList>
            <consortium name="Ensembl"/>
        </authorList>
    </citation>
    <scope>IDENTIFICATION</scope>
</reference>
<dbReference type="OMA" id="GCEDIMK"/>
<comment type="subcellular location">
    <subcellularLocation>
        <location evidence="8">Endomembrane system</location>
        <topology evidence="8">Single-pass membrane protein</topology>
    </subcellularLocation>
</comment>
<dbReference type="Proteomes" id="UP000008144">
    <property type="component" value="Unassembled WGS sequence"/>
</dbReference>
<dbReference type="GO" id="GO:0016773">
    <property type="term" value="F:phosphotransferase activity, alcohol group as acceptor"/>
    <property type="evidence" value="ECO:0000318"/>
    <property type="project" value="GO_Central"/>
</dbReference>
<name>H2Y3N3_CIOIN</name>
<dbReference type="GO" id="GO:0019200">
    <property type="term" value="F:carbohydrate kinase activity"/>
    <property type="evidence" value="ECO:0000318"/>
    <property type="project" value="GO_Central"/>
</dbReference>
<evidence type="ECO:0000256" key="2">
    <source>
        <dbReference type="ARBA" id="ARBA00022692"/>
    </source>
</evidence>
<feature type="domain" description="Protein kinase" evidence="9">
    <location>
        <begin position="60"/>
        <end position="340"/>
    </location>
</feature>
<dbReference type="GO" id="GO:0005524">
    <property type="term" value="F:ATP binding"/>
    <property type="evidence" value="ECO:0007669"/>
    <property type="project" value="UniProtKB-KW"/>
</dbReference>
<evidence type="ECO:0000313" key="10">
    <source>
        <dbReference type="Ensembl" id="ENSCINP00000036518.1"/>
    </source>
</evidence>
<dbReference type="FunFam" id="1.10.510.10:FF:002533">
    <property type="entry name" value="protein O-mannose kinase-like"/>
    <property type="match status" value="1"/>
</dbReference>
<dbReference type="GeneTree" id="ENSGT00390000004945"/>
<keyword evidence="5" id="KW-0067">ATP-binding</keyword>
<keyword evidence="2" id="KW-0812">Transmembrane</keyword>
<sequence length="340" mass="38916">MYFVVNHIQHLNVERTVQVVKEHKYERFLLQPGPCNKGWFKVGGMDECRKMLGCEDIMKLGHKKKLGGGIGKLVYSVDWEGIELAMVSTRDTRVKDQWILTRVDEGATNLLNLQPSQHVIQVAGFCKLGNQTHILTEKCDKYGNLNDFIKSDAIVKLSGKERLKLAIGMVQTFVYLHHGGGKARVNCDLHQLSQALSQYLVTNDMRIVMNDVDELPVDDVNNHPVCRSETGCVMVEHTFLSPEQRYNEADCKQDKLPKVSIKIDVWKIPNLTNAIMNVGSPNSTELKKIQRINRLLKQVHKMCKKIDPANRWNSQQVLEDYRRLHYSVARLGVKRTNKEI</sequence>
<dbReference type="HOGENOM" id="CLU_067581_0_0_1"/>
<keyword evidence="4" id="KW-0418">Kinase</keyword>
<dbReference type="Gene3D" id="1.10.510.10">
    <property type="entry name" value="Transferase(Phosphotransferase) domain 1"/>
    <property type="match status" value="1"/>
</dbReference>
<proteinExistence type="predicted"/>
<dbReference type="AlphaFoldDB" id="H2Y3N3"/>
<keyword evidence="7" id="KW-0472">Membrane</keyword>
<organism evidence="10 11">
    <name type="scientific">Ciona intestinalis</name>
    <name type="common">Transparent sea squirt</name>
    <name type="synonym">Ascidia intestinalis</name>
    <dbReference type="NCBI Taxonomy" id="7719"/>
    <lineage>
        <taxon>Eukaryota</taxon>
        <taxon>Metazoa</taxon>
        <taxon>Chordata</taxon>
        <taxon>Tunicata</taxon>
        <taxon>Ascidiacea</taxon>
        <taxon>Phlebobranchia</taxon>
        <taxon>Cionidae</taxon>
        <taxon>Ciona</taxon>
    </lineage>
</organism>
<dbReference type="GO" id="GO:0005789">
    <property type="term" value="C:endoplasmic reticulum membrane"/>
    <property type="evidence" value="ECO:0000318"/>
    <property type="project" value="GO_Central"/>
</dbReference>
<evidence type="ECO:0000313" key="11">
    <source>
        <dbReference type="Proteomes" id="UP000008144"/>
    </source>
</evidence>
<reference evidence="11" key="1">
    <citation type="journal article" date="2002" name="Science">
        <title>The draft genome of Ciona intestinalis: insights into chordate and vertebrate origins.</title>
        <authorList>
            <person name="Dehal P."/>
            <person name="Satou Y."/>
            <person name="Campbell R.K."/>
            <person name="Chapman J."/>
            <person name="Degnan B."/>
            <person name="De Tomaso A."/>
            <person name="Davidson B."/>
            <person name="Di Gregorio A."/>
            <person name="Gelpke M."/>
            <person name="Goodstein D.M."/>
            <person name="Harafuji N."/>
            <person name="Hastings K.E."/>
            <person name="Ho I."/>
            <person name="Hotta K."/>
            <person name="Huang W."/>
            <person name="Kawashima T."/>
            <person name="Lemaire P."/>
            <person name="Martinez D."/>
            <person name="Meinertzhagen I.A."/>
            <person name="Necula S."/>
            <person name="Nonaka M."/>
            <person name="Putnam N."/>
            <person name="Rash S."/>
            <person name="Saiga H."/>
            <person name="Satake M."/>
            <person name="Terry A."/>
            <person name="Yamada L."/>
            <person name="Wang H.G."/>
            <person name="Awazu S."/>
            <person name="Azumi K."/>
            <person name="Boore J."/>
            <person name="Branno M."/>
            <person name="Chin-Bow S."/>
            <person name="DeSantis R."/>
            <person name="Doyle S."/>
            <person name="Francino P."/>
            <person name="Keys D.N."/>
            <person name="Haga S."/>
            <person name="Hayashi H."/>
            <person name="Hino K."/>
            <person name="Imai K.S."/>
            <person name="Inaba K."/>
            <person name="Kano S."/>
            <person name="Kobayashi K."/>
            <person name="Kobayashi M."/>
            <person name="Lee B.I."/>
            <person name="Makabe K.W."/>
            <person name="Manohar C."/>
            <person name="Matassi G."/>
            <person name="Medina M."/>
            <person name="Mochizuki Y."/>
            <person name="Mount S."/>
            <person name="Morishita T."/>
            <person name="Miura S."/>
            <person name="Nakayama A."/>
            <person name="Nishizaka S."/>
            <person name="Nomoto H."/>
            <person name="Ohta F."/>
            <person name="Oishi K."/>
            <person name="Rigoutsos I."/>
            <person name="Sano M."/>
            <person name="Sasaki A."/>
            <person name="Sasakura Y."/>
            <person name="Shoguchi E."/>
            <person name="Shin-i T."/>
            <person name="Spagnuolo A."/>
            <person name="Stainier D."/>
            <person name="Suzuki M.M."/>
            <person name="Tassy O."/>
            <person name="Takatori N."/>
            <person name="Tokuoka M."/>
            <person name="Yagi K."/>
            <person name="Yoshizaki F."/>
            <person name="Wada S."/>
            <person name="Zhang C."/>
            <person name="Hyatt P.D."/>
            <person name="Larimer F."/>
            <person name="Detter C."/>
            <person name="Doggett N."/>
            <person name="Glavina T."/>
            <person name="Hawkins T."/>
            <person name="Richardson P."/>
            <person name="Lucas S."/>
            <person name="Kohara Y."/>
            <person name="Levine M."/>
            <person name="Satoh N."/>
            <person name="Rokhsar D.S."/>
        </authorList>
    </citation>
    <scope>NUCLEOTIDE SEQUENCE [LARGE SCALE GENOMIC DNA]</scope>
</reference>